<dbReference type="Proteomes" id="UP001596312">
    <property type="component" value="Unassembled WGS sequence"/>
</dbReference>
<dbReference type="EMBL" id="JBHSXQ010000003">
    <property type="protein sequence ID" value="MFC6905508.1"/>
    <property type="molecule type" value="Genomic_DNA"/>
</dbReference>
<gene>
    <name evidence="5" type="ORF">ACFQGH_09905</name>
</gene>
<accession>A0ABD5V5B0</accession>
<dbReference type="Pfam" id="PF00127">
    <property type="entry name" value="Copper-bind"/>
    <property type="match status" value="1"/>
</dbReference>
<feature type="domain" description="Blue (type 1) copper" evidence="4">
    <location>
        <begin position="85"/>
        <end position="172"/>
    </location>
</feature>
<name>A0ABD5V5B0_9EURY</name>
<feature type="binding site" evidence="3">
    <location>
        <position position="162"/>
    </location>
    <ligand>
        <name>Cu cation</name>
        <dbReference type="ChEBI" id="CHEBI:23378"/>
    </ligand>
</feature>
<evidence type="ECO:0000256" key="3">
    <source>
        <dbReference type="PIRSR" id="PIRSR602387-1"/>
    </source>
</evidence>
<proteinExistence type="predicted"/>
<dbReference type="InterPro" id="IPR002387">
    <property type="entry name" value="Plastocyanin"/>
</dbReference>
<organism evidence="5 6">
    <name type="scientific">Halalkalicoccus tibetensis</name>
    <dbReference type="NCBI Taxonomy" id="175632"/>
    <lineage>
        <taxon>Archaea</taxon>
        <taxon>Methanobacteriati</taxon>
        <taxon>Methanobacteriota</taxon>
        <taxon>Stenosarchaea group</taxon>
        <taxon>Halobacteria</taxon>
        <taxon>Halobacteriales</taxon>
        <taxon>Halococcaceae</taxon>
        <taxon>Halalkalicoccus</taxon>
    </lineage>
</organism>
<keyword evidence="2 3" id="KW-0186">Copper</keyword>
<dbReference type="RefSeq" id="WP_340604029.1">
    <property type="nucleotide sequence ID" value="NZ_JBBMXV010000003.1"/>
</dbReference>
<feature type="binding site" evidence="3">
    <location>
        <position position="159"/>
    </location>
    <ligand>
        <name>Cu cation</name>
        <dbReference type="ChEBI" id="CHEBI:23378"/>
    </ligand>
</feature>
<dbReference type="InterPro" id="IPR008972">
    <property type="entry name" value="Cupredoxin"/>
</dbReference>
<sequence length="234" mass="24666">MCDSQLTGGRTERRQVLRALGARTVLVGLGTTASAGQEGPPAELISGDGIHPVFGFSALEADVEAPVGVDHTVEALIRPREGGEIPEFYFEPTGLAIEPGDTVRFDLTTPHRSVTAYHPAPGMTQRVPDGVPPFSSPVLAGGAYWLYTFEEEGVYDFHCGPHEAFGHVGRIVAGSATGPGATPVADVEPGELRGPIFTAATVLDDPALDPDCVLDRGRVSWDEIAPESKLPQLS</sequence>
<dbReference type="GO" id="GO:0046872">
    <property type="term" value="F:metal ion binding"/>
    <property type="evidence" value="ECO:0007669"/>
    <property type="project" value="UniProtKB-KW"/>
</dbReference>
<keyword evidence="1 3" id="KW-0479">Metal-binding</keyword>
<comment type="caution">
    <text evidence="5">The sequence shown here is derived from an EMBL/GenBank/DDBJ whole genome shotgun (WGS) entry which is preliminary data.</text>
</comment>
<dbReference type="PRINTS" id="PR00157">
    <property type="entry name" value="PLASTOCYANIN"/>
</dbReference>
<dbReference type="AlphaFoldDB" id="A0ABD5V5B0"/>
<evidence type="ECO:0000256" key="2">
    <source>
        <dbReference type="ARBA" id="ARBA00023008"/>
    </source>
</evidence>
<reference evidence="5 6" key="1">
    <citation type="journal article" date="2019" name="Int. J. Syst. Evol. Microbiol.">
        <title>The Global Catalogue of Microorganisms (GCM) 10K type strain sequencing project: providing services to taxonomists for standard genome sequencing and annotation.</title>
        <authorList>
            <consortium name="The Broad Institute Genomics Platform"/>
            <consortium name="The Broad Institute Genome Sequencing Center for Infectious Disease"/>
            <person name="Wu L."/>
            <person name="Ma J."/>
        </authorList>
    </citation>
    <scope>NUCLEOTIDE SEQUENCE [LARGE SCALE GENOMIC DNA]</scope>
    <source>
        <strain evidence="5 6">CGMCC 1.3240</strain>
    </source>
</reference>
<dbReference type="Gene3D" id="2.60.40.420">
    <property type="entry name" value="Cupredoxins - blue copper proteins"/>
    <property type="match status" value="1"/>
</dbReference>
<evidence type="ECO:0000259" key="4">
    <source>
        <dbReference type="Pfam" id="PF00127"/>
    </source>
</evidence>
<keyword evidence="6" id="KW-1185">Reference proteome</keyword>
<comment type="cofactor">
    <cofactor evidence="3">
        <name>Cu(2+)</name>
        <dbReference type="ChEBI" id="CHEBI:29036"/>
    </cofactor>
    <text evidence="3">The crystal structure with reduced Cu(1+) has also been determined.</text>
</comment>
<protein>
    <submittedName>
        <fullName evidence="5">Plastocyanin/azurin family copper-binding protein</fullName>
    </submittedName>
</protein>
<evidence type="ECO:0000256" key="1">
    <source>
        <dbReference type="ARBA" id="ARBA00022723"/>
    </source>
</evidence>
<evidence type="ECO:0000313" key="5">
    <source>
        <dbReference type="EMBL" id="MFC6905508.1"/>
    </source>
</evidence>
<dbReference type="SUPFAM" id="SSF49503">
    <property type="entry name" value="Cupredoxins"/>
    <property type="match status" value="1"/>
</dbReference>
<evidence type="ECO:0000313" key="6">
    <source>
        <dbReference type="Proteomes" id="UP001596312"/>
    </source>
</evidence>
<dbReference type="InterPro" id="IPR000923">
    <property type="entry name" value="BlueCu_1"/>
</dbReference>
<feature type="binding site" evidence="3">
    <location>
        <position position="111"/>
    </location>
    <ligand>
        <name>Cu cation</name>
        <dbReference type="ChEBI" id="CHEBI:23378"/>
    </ligand>
</feature>